<accession>A0A8J6NLX0</accession>
<protein>
    <submittedName>
        <fullName evidence="6">Creatininase family protein</fullName>
    </submittedName>
</protein>
<evidence type="ECO:0000256" key="5">
    <source>
        <dbReference type="ARBA" id="ARBA00024029"/>
    </source>
</evidence>
<comment type="similarity">
    <text evidence="5">Belongs to the creatininase superfamily.</text>
</comment>
<proteinExistence type="inferred from homology"/>
<comment type="cofactor">
    <cofactor evidence="1">
        <name>Zn(2+)</name>
        <dbReference type="ChEBI" id="CHEBI:29105"/>
    </cofactor>
</comment>
<dbReference type="Pfam" id="PF02633">
    <property type="entry name" value="Creatininase"/>
    <property type="match status" value="1"/>
</dbReference>
<evidence type="ECO:0000256" key="4">
    <source>
        <dbReference type="ARBA" id="ARBA00022833"/>
    </source>
</evidence>
<dbReference type="AlphaFoldDB" id="A0A8J6NLX0"/>
<evidence type="ECO:0000313" key="7">
    <source>
        <dbReference type="Proteomes" id="UP000614469"/>
    </source>
</evidence>
<gene>
    <name evidence="6" type="ORF">H8E29_09365</name>
</gene>
<keyword evidence="2" id="KW-0479">Metal-binding</keyword>
<dbReference type="InterPro" id="IPR003785">
    <property type="entry name" value="Creatininase/forma_Hydrolase"/>
</dbReference>
<dbReference type="GO" id="GO:0009231">
    <property type="term" value="P:riboflavin biosynthetic process"/>
    <property type="evidence" value="ECO:0007669"/>
    <property type="project" value="TreeGrafter"/>
</dbReference>
<dbReference type="PANTHER" id="PTHR35005:SF1">
    <property type="entry name" value="2-AMINO-5-FORMYLAMINO-6-RIBOSYLAMINOPYRIMIDIN-4(3H)-ONE 5'-MONOPHOSPHATE DEFORMYLASE"/>
    <property type="match status" value="1"/>
</dbReference>
<dbReference type="Proteomes" id="UP000614469">
    <property type="component" value="Unassembled WGS sequence"/>
</dbReference>
<keyword evidence="3" id="KW-0378">Hydrolase</keyword>
<dbReference type="GO" id="GO:0016811">
    <property type="term" value="F:hydrolase activity, acting on carbon-nitrogen (but not peptide) bonds, in linear amides"/>
    <property type="evidence" value="ECO:0007669"/>
    <property type="project" value="TreeGrafter"/>
</dbReference>
<keyword evidence="4" id="KW-0862">Zinc</keyword>
<dbReference type="EMBL" id="JACNJN010000110">
    <property type="protein sequence ID" value="MBC8335461.1"/>
    <property type="molecule type" value="Genomic_DNA"/>
</dbReference>
<dbReference type="PANTHER" id="PTHR35005">
    <property type="entry name" value="3-DEHYDRO-SCYLLO-INOSOSE HYDROLASE"/>
    <property type="match status" value="1"/>
</dbReference>
<organism evidence="6 7">
    <name type="scientific">Candidatus Desulfolinea nitratireducens</name>
    <dbReference type="NCBI Taxonomy" id="2841698"/>
    <lineage>
        <taxon>Bacteria</taxon>
        <taxon>Bacillati</taxon>
        <taxon>Chloroflexota</taxon>
        <taxon>Anaerolineae</taxon>
        <taxon>Anaerolineales</taxon>
        <taxon>Anaerolineales incertae sedis</taxon>
        <taxon>Candidatus Desulfolinea</taxon>
    </lineage>
</organism>
<dbReference type="GO" id="GO:0046872">
    <property type="term" value="F:metal ion binding"/>
    <property type="evidence" value="ECO:0007669"/>
    <property type="project" value="UniProtKB-KW"/>
</dbReference>
<comment type="caution">
    <text evidence="6">The sequence shown here is derived from an EMBL/GenBank/DDBJ whole genome shotgun (WGS) entry which is preliminary data.</text>
</comment>
<evidence type="ECO:0000256" key="3">
    <source>
        <dbReference type="ARBA" id="ARBA00022801"/>
    </source>
</evidence>
<dbReference type="InterPro" id="IPR024087">
    <property type="entry name" value="Creatininase-like_sf"/>
</dbReference>
<sequence length="227" mass="25345">MRFEELNWMDIENYLLKDDRLMIVIGATEQHGYLSLLTDIKIPLALADAASQQSGVLVAPPLNFGSSPYFLDYPGTISFRLSTLLDAVEDIVRSVFNQGFRRILVLNGHGGNDGVRSRLVELANELPALKLNWYAWWQSHGIESIALKQELKPAHANWMEAFPFTLVGETPELPKTPPYVSSSILDAKSTRDIYGDGSFGGPYKVDPAIMDEIFNITVGDILELLKF</sequence>
<dbReference type="Gene3D" id="3.40.50.10310">
    <property type="entry name" value="Creatininase"/>
    <property type="match status" value="1"/>
</dbReference>
<evidence type="ECO:0000313" key="6">
    <source>
        <dbReference type="EMBL" id="MBC8335461.1"/>
    </source>
</evidence>
<reference evidence="6 7" key="1">
    <citation type="submission" date="2020-08" db="EMBL/GenBank/DDBJ databases">
        <title>Bridging the membrane lipid divide: bacteria of the FCB group superphylum have the potential to synthesize archaeal ether lipids.</title>
        <authorList>
            <person name="Villanueva L."/>
            <person name="Von Meijenfeldt F.A.B."/>
            <person name="Westbye A.B."/>
            <person name="Yadav S."/>
            <person name="Hopmans E.C."/>
            <person name="Dutilh B.E."/>
            <person name="Sinninghe Damste J.S."/>
        </authorList>
    </citation>
    <scope>NUCLEOTIDE SEQUENCE [LARGE SCALE GENOMIC DNA]</scope>
    <source>
        <strain evidence="6">NIOZ-UU36</strain>
    </source>
</reference>
<name>A0A8J6NLX0_9CHLR</name>
<dbReference type="SUPFAM" id="SSF102215">
    <property type="entry name" value="Creatininase"/>
    <property type="match status" value="1"/>
</dbReference>
<evidence type="ECO:0000256" key="1">
    <source>
        <dbReference type="ARBA" id="ARBA00001947"/>
    </source>
</evidence>
<evidence type="ECO:0000256" key="2">
    <source>
        <dbReference type="ARBA" id="ARBA00022723"/>
    </source>
</evidence>